<proteinExistence type="predicted"/>
<comment type="caution">
    <text evidence="2">The sequence shown here is derived from an EMBL/GenBank/DDBJ whole genome shotgun (WGS) entry which is preliminary data.</text>
</comment>
<evidence type="ECO:0000313" key="2">
    <source>
        <dbReference type="EMBL" id="TYP75402.1"/>
    </source>
</evidence>
<dbReference type="Gene3D" id="2.30.110.10">
    <property type="entry name" value="Electron Transport, Fmn-binding Protein, Chain A"/>
    <property type="match status" value="2"/>
</dbReference>
<dbReference type="InterPro" id="IPR011576">
    <property type="entry name" value="Pyridox_Oxase_N"/>
</dbReference>
<dbReference type="Pfam" id="PF01243">
    <property type="entry name" value="PNPOx_N"/>
    <property type="match status" value="2"/>
</dbReference>
<dbReference type="InterPro" id="IPR012349">
    <property type="entry name" value="Split_barrel_FMN-bd"/>
</dbReference>
<evidence type="ECO:0000259" key="1">
    <source>
        <dbReference type="Pfam" id="PF01243"/>
    </source>
</evidence>
<dbReference type="Proteomes" id="UP000323257">
    <property type="component" value="Unassembled WGS sequence"/>
</dbReference>
<name>A0A5S5CA71_9BACL</name>
<feature type="domain" description="Pyridoxamine 5'-phosphate oxidase N-terminal" evidence="1">
    <location>
        <begin position="37"/>
        <end position="143"/>
    </location>
</feature>
<reference evidence="2 3" key="1">
    <citation type="submission" date="2019-07" db="EMBL/GenBank/DDBJ databases">
        <title>Genomic Encyclopedia of Type Strains, Phase III (KMG-III): the genomes of soil and plant-associated and newly described type strains.</title>
        <authorList>
            <person name="Whitman W."/>
        </authorList>
    </citation>
    <scope>NUCLEOTIDE SEQUENCE [LARGE SCALE GENOMIC DNA]</scope>
    <source>
        <strain evidence="2 3">BL24</strain>
    </source>
</reference>
<protein>
    <recommendedName>
        <fullName evidence="1">Pyridoxamine 5'-phosphate oxidase N-terminal domain-containing protein</fullName>
    </recommendedName>
</protein>
<organism evidence="2 3">
    <name type="scientific">Paenibacillus methanolicus</name>
    <dbReference type="NCBI Taxonomy" id="582686"/>
    <lineage>
        <taxon>Bacteria</taxon>
        <taxon>Bacillati</taxon>
        <taxon>Bacillota</taxon>
        <taxon>Bacilli</taxon>
        <taxon>Bacillales</taxon>
        <taxon>Paenibacillaceae</taxon>
        <taxon>Paenibacillus</taxon>
    </lineage>
</organism>
<dbReference type="RefSeq" id="WP_148929346.1">
    <property type="nucleotide sequence ID" value="NZ_VNHS01000004.1"/>
</dbReference>
<dbReference type="PANTHER" id="PTHR42815">
    <property type="entry name" value="FAD-BINDING, PUTATIVE (AFU_ORTHOLOGUE AFUA_6G07600)-RELATED"/>
    <property type="match status" value="1"/>
</dbReference>
<feature type="domain" description="Pyridoxamine 5'-phosphate oxidase N-terminal" evidence="1">
    <location>
        <begin position="171"/>
        <end position="271"/>
    </location>
</feature>
<evidence type="ECO:0000313" key="3">
    <source>
        <dbReference type="Proteomes" id="UP000323257"/>
    </source>
</evidence>
<dbReference type="EMBL" id="VNHS01000004">
    <property type="protein sequence ID" value="TYP75402.1"/>
    <property type="molecule type" value="Genomic_DNA"/>
</dbReference>
<dbReference type="OrthoDB" id="9796486at2"/>
<accession>A0A5S5CA71</accession>
<keyword evidence="3" id="KW-1185">Reference proteome</keyword>
<dbReference type="AlphaFoldDB" id="A0A5S5CA71"/>
<dbReference type="PANTHER" id="PTHR42815:SF2">
    <property type="entry name" value="FAD-BINDING, PUTATIVE (AFU_ORTHOLOGUE AFUA_6G07600)-RELATED"/>
    <property type="match status" value="1"/>
</dbReference>
<dbReference type="SUPFAM" id="SSF50475">
    <property type="entry name" value="FMN-binding split barrel"/>
    <property type="match status" value="2"/>
</dbReference>
<sequence>MDNPYHEGELAVQRLAGASIVAQQNGRSIRGSLVPGAAAFLEQQTLLVAAAAGADERIWVSCLTGSPGFIAVQDDKRLTVAWDPAQDPLLAAGLAANRDVGLLAIDLGRRLRLRINGTATLARDGTIVVAAEQVYGNCPKYIQQRAAPSCPEAGSLTARRTRASRLNDGERQWIAKADTFFIGSRSAAGKADASHRGGLPGFVRVVDERTIVFPDYFGNSMLNTLGNIYSDPGTGLLFIDFENGHILQLTGRSRIIWDEEQIASFPGAERLVRFELDEVWHAERGNGLRRDLIAYSPANPSL</sequence>
<gene>
    <name evidence="2" type="ORF">BCM02_10478</name>
</gene>